<accession>A0A1Y1Y838</accession>
<proteinExistence type="predicted"/>
<dbReference type="Gene3D" id="3.80.10.10">
    <property type="entry name" value="Ribonuclease Inhibitor"/>
    <property type="match status" value="1"/>
</dbReference>
<dbReference type="AlphaFoldDB" id="A0A1Y1Y838"/>
<dbReference type="Proteomes" id="UP000193498">
    <property type="component" value="Unassembled WGS sequence"/>
</dbReference>
<dbReference type="InParanoid" id="A0A1Y1Y838"/>
<evidence type="ECO:0000313" key="1">
    <source>
        <dbReference type="EMBL" id="ORX94192.1"/>
    </source>
</evidence>
<sequence>MHLSPLATRGVLRWIKDDIQTLTSCVLVDQLWSHCAIDFLYRNPWRFLVSDDSDKQAKALIKLLRTLERSVKTPYLHYHTHLKAIDLGWIESVLGSNCNRTAYGNQIAQLLWSLISSECSGSLVDLRTYNTSLAGLLPGSLVLPSLKTLSAHADTLDEAAASTILRACPSLRHLRINTEVMYGEQLARVIVELGENRLEELQIKCTTVSTLHTAVEALADHQNESLTSLSIDVDRFHINQINEVDAQQICCAFARLRECSNLQRLQLRGLAHLNDDCMTQIFNHTWRLQEVALEGLSITSITWNRLLAKSSEHLKCLTLNSRDGNITSVLPALKKFGKGLSSLDVSGMVLLPKEFQEMLACCPQLRELYLGQFKNVNSHVGDRLVFEVLFRCPLAHTLNLGDLKFTKHGLTWLAGKSHLKEVTASKSVEKFIKTNQLPNCKLRLL</sequence>
<protein>
    <recommendedName>
        <fullName evidence="3">RNI-like protein</fullName>
    </recommendedName>
</protein>
<keyword evidence="2" id="KW-1185">Reference proteome</keyword>
<evidence type="ECO:0008006" key="3">
    <source>
        <dbReference type="Google" id="ProtNLM"/>
    </source>
</evidence>
<gene>
    <name evidence="1" type="ORF">K493DRAFT_302208</name>
</gene>
<dbReference type="EMBL" id="MCFE01000211">
    <property type="protein sequence ID" value="ORX94192.1"/>
    <property type="molecule type" value="Genomic_DNA"/>
</dbReference>
<dbReference type="OrthoDB" id="2351154at2759"/>
<comment type="caution">
    <text evidence="1">The sequence shown here is derived from an EMBL/GenBank/DDBJ whole genome shotgun (WGS) entry which is preliminary data.</text>
</comment>
<dbReference type="SUPFAM" id="SSF52047">
    <property type="entry name" value="RNI-like"/>
    <property type="match status" value="1"/>
</dbReference>
<reference evidence="1 2" key="1">
    <citation type="submission" date="2016-07" db="EMBL/GenBank/DDBJ databases">
        <title>Pervasive Adenine N6-methylation of Active Genes in Fungi.</title>
        <authorList>
            <consortium name="DOE Joint Genome Institute"/>
            <person name="Mondo S.J."/>
            <person name="Dannebaum R.O."/>
            <person name="Kuo R.C."/>
            <person name="Labutti K."/>
            <person name="Haridas S."/>
            <person name="Kuo A."/>
            <person name="Salamov A."/>
            <person name="Ahrendt S.R."/>
            <person name="Lipzen A."/>
            <person name="Sullivan W."/>
            <person name="Andreopoulos W.B."/>
            <person name="Clum A."/>
            <person name="Lindquist E."/>
            <person name="Daum C."/>
            <person name="Ramamoorthy G.K."/>
            <person name="Gryganskyi A."/>
            <person name="Culley D."/>
            <person name="Magnuson J.K."/>
            <person name="James T.Y."/>
            <person name="O'Malley M.A."/>
            <person name="Stajich J.E."/>
            <person name="Spatafora J.W."/>
            <person name="Visel A."/>
            <person name="Grigoriev I.V."/>
        </authorList>
    </citation>
    <scope>NUCLEOTIDE SEQUENCE [LARGE SCALE GENOMIC DNA]</scope>
    <source>
        <strain evidence="1 2">CBS 931.73</strain>
    </source>
</reference>
<name>A0A1Y1Y838_9FUNG</name>
<organism evidence="1 2">
    <name type="scientific">Basidiobolus meristosporus CBS 931.73</name>
    <dbReference type="NCBI Taxonomy" id="1314790"/>
    <lineage>
        <taxon>Eukaryota</taxon>
        <taxon>Fungi</taxon>
        <taxon>Fungi incertae sedis</taxon>
        <taxon>Zoopagomycota</taxon>
        <taxon>Entomophthoromycotina</taxon>
        <taxon>Basidiobolomycetes</taxon>
        <taxon>Basidiobolales</taxon>
        <taxon>Basidiobolaceae</taxon>
        <taxon>Basidiobolus</taxon>
    </lineage>
</organism>
<dbReference type="InterPro" id="IPR032675">
    <property type="entry name" value="LRR_dom_sf"/>
</dbReference>
<evidence type="ECO:0000313" key="2">
    <source>
        <dbReference type="Proteomes" id="UP000193498"/>
    </source>
</evidence>